<dbReference type="AlphaFoldDB" id="A0A8H4PTQ9"/>
<dbReference type="PANTHER" id="PTHR15323">
    <property type="entry name" value="D123 PROTEIN"/>
    <property type="match status" value="1"/>
</dbReference>
<accession>A0A8H4PTQ9</accession>
<evidence type="ECO:0000256" key="1">
    <source>
        <dbReference type="ARBA" id="ARBA00011047"/>
    </source>
</evidence>
<feature type="region of interest" description="Disordered" evidence="2">
    <location>
        <begin position="315"/>
        <end position="338"/>
    </location>
</feature>
<comment type="similarity">
    <text evidence="1">Belongs to the CDC123 family.</text>
</comment>
<feature type="region of interest" description="Disordered" evidence="2">
    <location>
        <begin position="396"/>
        <end position="418"/>
    </location>
</feature>
<evidence type="ECO:0000256" key="2">
    <source>
        <dbReference type="SAM" id="MobiDB-lite"/>
    </source>
</evidence>
<name>A0A8H4PTQ9_9HYPO</name>
<gene>
    <name evidence="3" type="ORF">G6O67_002179</name>
</gene>
<reference evidence="3 4" key="1">
    <citation type="journal article" date="2020" name="Genome Biol. Evol.">
        <title>A new high-quality draft genome assembly of the Chinese cordyceps Ophiocordyceps sinensis.</title>
        <authorList>
            <person name="Shu R."/>
            <person name="Zhang J."/>
            <person name="Meng Q."/>
            <person name="Zhang H."/>
            <person name="Zhou G."/>
            <person name="Li M."/>
            <person name="Wu P."/>
            <person name="Zhao Y."/>
            <person name="Chen C."/>
            <person name="Qin Q."/>
        </authorList>
    </citation>
    <scope>NUCLEOTIDE SEQUENCE [LARGE SCALE GENOMIC DNA]</scope>
    <source>
        <strain evidence="3 4">IOZ07</strain>
    </source>
</reference>
<proteinExistence type="inferred from homology"/>
<protein>
    <recommendedName>
        <fullName evidence="5">Cell division cycle protein 123</fullName>
    </recommendedName>
</protein>
<comment type="caution">
    <text evidence="3">The sequence shown here is derived from an EMBL/GenBank/DDBJ whole genome shotgun (WGS) entry which is preliminary data.</text>
</comment>
<dbReference type="OrthoDB" id="360540at2759"/>
<feature type="region of interest" description="Disordered" evidence="2">
    <location>
        <begin position="75"/>
        <end position="119"/>
    </location>
</feature>
<evidence type="ECO:0008006" key="5">
    <source>
        <dbReference type="Google" id="ProtNLM"/>
    </source>
</evidence>
<dbReference type="Pfam" id="PF07065">
    <property type="entry name" value="D123"/>
    <property type="match status" value="1"/>
</dbReference>
<organism evidence="3 4">
    <name type="scientific">Ophiocordyceps sinensis</name>
    <dbReference type="NCBI Taxonomy" id="72228"/>
    <lineage>
        <taxon>Eukaryota</taxon>
        <taxon>Fungi</taxon>
        <taxon>Dikarya</taxon>
        <taxon>Ascomycota</taxon>
        <taxon>Pezizomycotina</taxon>
        <taxon>Sordariomycetes</taxon>
        <taxon>Hypocreomycetidae</taxon>
        <taxon>Hypocreales</taxon>
        <taxon>Ophiocordycipitaceae</taxon>
        <taxon>Ophiocordyceps</taxon>
    </lineage>
</organism>
<evidence type="ECO:0000313" key="4">
    <source>
        <dbReference type="Proteomes" id="UP000557566"/>
    </source>
</evidence>
<keyword evidence="4" id="KW-1185">Reference proteome</keyword>
<evidence type="ECO:0000313" key="3">
    <source>
        <dbReference type="EMBL" id="KAF4510279.1"/>
    </source>
</evidence>
<dbReference type="EMBL" id="JAAVMX010000003">
    <property type="protein sequence ID" value="KAF4510279.1"/>
    <property type="molecule type" value="Genomic_DNA"/>
</dbReference>
<dbReference type="Proteomes" id="UP000557566">
    <property type="component" value="Unassembled WGS sequence"/>
</dbReference>
<sequence length="418" mass="46365">MPHLPSVVDRQDERELVFPPVTRDHIQNCSYDAWFPKFQSSCLRSRVIPLPPDVVSYLQEDGIVLADEDHGGTLQAEDEEWHPCTTTGGAPKASHDDDDSSDDDEAPRPPPNQRFPDTHQRIKDTIAELGGAVAPKLNWSSPQDAKWISPHQNTLKCTSPNDVYLLLKSSSFASHDLAHAFDGCTAAPASRPLTPVLVLRPFFTPHAALEFRCFVKHRSLVGITQRDLNYYAFLDGLRPHIWSRVRAFFRARLRLAFPDACFAFDVYLPEDPLAEGGLGRVRLMDINPWAPRTDTLLFSWRELLDMEAAAPLYGSSEAGADGSGGEEADEADDVEYSREATPELRLVEHDDPAAYNFGSAQFSAHKLPKEVVDAGMSGEGGLREFARQWKEITEGRGGDVWDNGQTMASTHAGKPVDC</sequence>
<feature type="compositionally biased region" description="Acidic residues" evidence="2">
    <location>
        <begin position="324"/>
        <end position="334"/>
    </location>
</feature>
<dbReference type="InterPro" id="IPR009772">
    <property type="entry name" value="CDC123"/>
</dbReference>
<dbReference type="PANTHER" id="PTHR15323:SF6">
    <property type="entry name" value="CELL DIVISION CYCLE PROTEIN 123 HOMOLOG"/>
    <property type="match status" value="1"/>
</dbReference>
<dbReference type="GO" id="GO:0005737">
    <property type="term" value="C:cytoplasm"/>
    <property type="evidence" value="ECO:0007669"/>
    <property type="project" value="TreeGrafter"/>
</dbReference>
<feature type="compositionally biased region" description="Acidic residues" evidence="2">
    <location>
        <begin position="96"/>
        <end position="105"/>
    </location>
</feature>